<reference evidence="1 2" key="1">
    <citation type="submission" date="2010-04" db="EMBL/GenBank/DDBJ databases">
        <authorList>
            <person name="Muzny D."/>
            <person name="Qin X."/>
            <person name="Deng J."/>
            <person name="Jiang H."/>
            <person name="Liu Y."/>
            <person name="Qu J."/>
            <person name="Song X.-Z."/>
            <person name="Zhang L."/>
            <person name="Thornton R."/>
            <person name="Coyle M."/>
            <person name="Francisco L."/>
            <person name="Jackson L."/>
            <person name="Javaid M."/>
            <person name="Korchina V."/>
            <person name="Kovar C."/>
            <person name="Mata R."/>
            <person name="Mathew T."/>
            <person name="Ngo R."/>
            <person name="Nguyen L."/>
            <person name="Nguyen N."/>
            <person name="Okwuonu G."/>
            <person name="Ongeri F."/>
            <person name="Pham C."/>
            <person name="Simmons D."/>
            <person name="Wilczek-Boney K."/>
            <person name="Hale W."/>
            <person name="Jakkamsetti A."/>
            <person name="Pham P."/>
            <person name="Ruth R."/>
            <person name="San Lucas F."/>
            <person name="Warren J."/>
            <person name="Zhang J."/>
            <person name="Zhao Z."/>
            <person name="Zhou C."/>
            <person name="Zhu D."/>
            <person name="Lee S."/>
            <person name="Bess C."/>
            <person name="Blankenburg K."/>
            <person name="Forbes L."/>
            <person name="Fu Q."/>
            <person name="Gubbala S."/>
            <person name="Hirani K."/>
            <person name="Jayaseelan J.C."/>
            <person name="Lara F."/>
            <person name="Munidasa M."/>
            <person name="Palculict T."/>
            <person name="Patil S."/>
            <person name="Pu L.-L."/>
            <person name="Saada N."/>
            <person name="Tang L."/>
            <person name="Weissenberger G."/>
            <person name="Zhu Y."/>
            <person name="Hemphill L."/>
            <person name="Shang Y."/>
            <person name="Youmans B."/>
            <person name="Ayvaz T."/>
            <person name="Ross M."/>
            <person name="Santibanez J."/>
            <person name="Aqrawi P."/>
            <person name="Gross S."/>
            <person name="Joshi V."/>
            <person name="Fowler G."/>
            <person name="Nazareth L."/>
            <person name="Reid J."/>
            <person name="Worley K."/>
            <person name="Petrosino J."/>
            <person name="Highlander S."/>
            <person name="Gibbs R."/>
        </authorList>
    </citation>
    <scope>NUCLEOTIDE SEQUENCE [LARGE SCALE GENOMIC DNA]</scope>
    <source>
        <strain evidence="1 2">ATCC BAA-614</strain>
    </source>
</reference>
<name>D5P381_9MYCO</name>
<evidence type="ECO:0000313" key="1">
    <source>
        <dbReference type="EMBL" id="EFG79475.1"/>
    </source>
</evidence>
<comment type="caution">
    <text evidence="1">The sequence shown here is derived from an EMBL/GenBank/DDBJ whole genome shotgun (WGS) entry which is preliminary data.</text>
</comment>
<keyword evidence="2" id="KW-1185">Reference proteome</keyword>
<evidence type="ECO:0000313" key="2">
    <source>
        <dbReference type="Proteomes" id="UP000003653"/>
    </source>
</evidence>
<organism evidence="1 2">
    <name type="scientific">Mycobacterium parascrofulaceum ATCC BAA-614</name>
    <dbReference type="NCBI Taxonomy" id="525368"/>
    <lineage>
        <taxon>Bacteria</taxon>
        <taxon>Bacillati</taxon>
        <taxon>Actinomycetota</taxon>
        <taxon>Actinomycetes</taxon>
        <taxon>Mycobacteriales</taxon>
        <taxon>Mycobacteriaceae</taxon>
        <taxon>Mycobacterium</taxon>
        <taxon>Mycobacterium simiae complex</taxon>
    </lineage>
</organism>
<dbReference type="EMBL" id="ADNV01000071">
    <property type="protein sequence ID" value="EFG79475.1"/>
    <property type="molecule type" value="Genomic_DNA"/>
</dbReference>
<dbReference type="HOGENOM" id="CLU_3155112_0_0_11"/>
<sequence>MKHRASSGAPASSIATAFHRVMRCTVSITSPFCRFQGGGNDYWLSHLP</sequence>
<accession>D5P381</accession>
<proteinExistence type="predicted"/>
<gene>
    <name evidence="1" type="ORF">HMPREF0591_0625</name>
</gene>
<protein>
    <submittedName>
        <fullName evidence="1">Uncharacterized protein</fullName>
    </submittedName>
</protein>
<dbReference type="AlphaFoldDB" id="D5P381"/>
<dbReference type="Proteomes" id="UP000003653">
    <property type="component" value="Unassembled WGS sequence"/>
</dbReference>